<dbReference type="InterPro" id="IPR008266">
    <property type="entry name" value="Tyr_kinase_AS"/>
</dbReference>
<evidence type="ECO:0000313" key="9">
    <source>
        <dbReference type="Proteomes" id="UP000541955"/>
    </source>
</evidence>
<dbReference type="Proteomes" id="UP000541955">
    <property type="component" value="Unassembled WGS sequence"/>
</dbReference>
<accession>A0A7X0XK03</accession>
<evidence type="ECO:0000259" key="7">
    <source>
        <dbReference type="PROSITE" id="PS50011"/>
    </source>
</evidence>
<keyword evidence="5 8" id="KW-0418">Kinase</keyword>
<keyword evidence="6" id="KW-0067">ATP-binding</keyword>
<dbReference type="RefSeq" id="WP_185429959.1">
    <property type="nucleotide sequence ID" value="NZ_JAARRW010000003.1"/>
</dbReference>
<evidence type="ECO:0000256" key="5">
    <source>
        <dbReference type="ARBA" id="ARBA00022777"/>
    </source>
</evidence>
<dbReference type="CDD" id="cd00180">
    <property type="entry name" value="PKc"/>
    <property type="match status" value="1"/>
</dbReference>
<dbReference type="GO" id="GO:0006417">
    <property type="term" value="P:regulation of translation"/>
    <property type="evidence" value="ECO:0007669"/>
    <property type="project" value="UniProtKB-ARBA"/>
</dbReference>
<evidence type="ECO:0000256" key="3">
    <source>
        <dbReference type="ARBA" id="ARBA00022679"/>
    </source>
</evidence>
<dbReference type="Gene3D" id="1.10.510.10">
    <property type="entry name" value="Transferase(Phosphotransferase) domain 1"/>
    <property type="match status" value="1"/>
</dbReference>
<dbReference type="InterPro" id="IPR000719">
    <property type="entry name" value="Prot_kinase_dom"/>
</dbReference>
<dbReference type="InterPro" id="IPR050339">
    <property type="entry name" value="CC_SR_Kinase"/>
</dbReference>
<dbReference type="EC" id="2.7.11.1" evidence="1"/>
<dbReference type="GO" id="GO:0006950">
    <property type="term" value="P:response to stress"/>
    <property type="evidence" value="ECO:0007669"/>
    <property type="project" value="UniProtKB-ARBA"/>
</dbReference>
<dbReference type="PROSITE" id="PS00109">
    <property type="entry name" value="PROTEIN_KINASE_TYR"/>
    <property type="match status" value="1"/>
</dbReference>
<keyword evidence="2" id="KW-0723">Serine/threonine-protein kinase</keyword>
<dbReference type="PROSITE" id="PS50011">
    <property type="entry name" value="PROTEIN_KINASE_DOM"/>
    <property type="match status" value="1"/>
</dbReference>
<dbReference type="GO" id="GO:0005524">
    <property type="term" value="F:ATP binding"/>
    <property type="evidence" value="ECO:0007669"/>
    <property type="project" value="UniProtKB-KW"/>
</dbReference>
<dbReference type="EMBL" id="JAARRW010000003">
    <property type="protein sequence ID" value="MBC1562458.1"/>
    <property type="molecule type" value="Genomic_DNA"/>
</dbReference>
<protein>
    <recommendedName>
        <fullName evidence="1">non-specific serine/threonine protein kinase</fullName>
        <ecNumber evidence="1">2.7.11.1</ecNumber>
    </recommendedName>
</protein>
<evidence type="ECO:0000256" key="4">
    <source>
        <dbReference type="ARBA" id="ARBA00022741"/>
    </source>
</evidence>
<reference evidence="8 9" key="1">
    <citation type="submission" date="2020-03" db="EMBL/GenBank/DDBJ databases">
        <title>Soil Listeria distribution.</title>
        <authorList>
            <person name="Liao J."/>
            <person name="Wiedmann M."/>
        </authorList>
    </citation>
    <scope>NUCLEOTIDE SEQUENCE [LARGE SCALE GENOMIC DNA]</scope>
    <source>
        <strain evidence="8 9">FSL L7-1387</strain>
    </source>
</reference>
<dbReference type="SUPFAM" id="SSF56112">
    <property type="entry name" value="Protein kinase-like (PK-like)"/>
    <property type="match status" value="1"/>
</dbReference>
<dbReference type="PANTHER" id="PTHR11042">
    <property type="entry name" value="EUKARYOTIC TRANSLATION INITIATION FACTOR 2-ALPHA KINASE EIF2-ALPHA KINASE -RELATED"/>
    <property type="match status" value="1"/>
</dbReference>
<name>A0A7X0XK03_9LIST</name>
<keyword evidence="4" id="KW-0547">Nucleotide-binding</keyword>
<dbReference type="GO" id="GO:0005737">
    <property type="term" value="C:cytoplasm"/>
    <property type="evidence" value="ECO:0007669"/>
    <property type="project" value="TreeGrafter"/>
</dbReference>
<evidence type="ECO:0000256" key="6">
    <source>
        <dbReference type="ARBA" id="ARBA00022840"/>
    </source>
</evidence>
<evidence type="ECO:0000256" key="1">
    <source>
        <dbReference type="ARBA" id="ARBA00012513"/>
    </source>
</evidence>
<dbReference type="PANTHER" id="PTHR11042:SF160">
    <property type="entry name" value="EUKARYOTIC TRANSLATION INITIATION FACTOR 2-ALPHA KINASE 1"/>
    <property type="match status" value="1"/>
</dbReference>
<gene>
    <name evidence="8" type="ORF">HB902_10290</name>
</gene>
<dbReference type="GO" id="GO:0006796">
    <property type="term" value="P:phosphate-containing compound metabolic process"/>
    <property type="evidence" value="ECO:0007669"/>
    <property type="project" value="UniProtKB-ARBA"/>
</dbReference>
<sequence length="392" mass="45919">MNQNERILGFISLKLREKNVFEIQQKYGLKNYSYLYKNIIDTGLQELFTYYHAMINHLFSHLNNCSKGYGHFHADESRELIQIISEINALRKQLTGTNYEFYIEKYYDKQLTYVNGFLEYSGGTRIPDSFTKIVIAEISPILLFNDVVELSHSDTAAIKLKGEGSYAHVFCYTDPRYSKKYALKRAKSNLSDKEKERFILEYSTLKNLNSPYFIEVYSINKKRLEYTMDFADYSLYDFIKKNTQKLNFSEKKSIALQIIKGFEYLHSKNMLHRDISPHNILIKQYDDVNLVKISDLGLVKVPNSKLTSLNTDIKGAVRDPHLVIEGFNNYSMRHELYAISVCIFFTLSGKINWHNEKEAQLKKFIFKGTNPNHDDRFKTLSELKKALLDMKF</sequence>
<proteinExistence type="predicted"/>
<feature type="domain" description="Protein kinase" evidence="7">
    <location>
        <begin position="155"/>
        <end position="392"/>
    </location>
</feature>
<evidence type="ECO:0000313" key="8">
    <source>
        <dbReference type="EMBL" id="MBC1562458.1"/>
    </source>
</evidence>
<dbReference type="AlphaFoldDB" id="A0A7X0XK03"/>
<dbReference type="Pfam" id="PF00069">
    <property type="entry name" value="Pkinase"/>
    <property type="match status" value="1"/>
</dbReference>
<dbReference type="InterPro" id="IPR011009">
    <property type="entry name" value="Kinase-like_dom_sf"/>
</dbReference>
<dbReference type="GO" id="GO:0004674">
    <property type="term" value="F:protein serine/threonine kinase activity"/>
    <property type="evidence" value="ECO:0007669"/>
    <property type="project" value="UniProtKB-KW"/>
</dbReference>
<comment type="caution">
    <text evidence="8">The sequence shown here is derived from an EMBL/GenBank/DDBJ whole genome shotgun (WGS) entry which is preliminary data.</text>
</comment>
<evidence type="ECO:0000256" key="2">
    <source>
        <dbReference type="ARBA" id="ARBA00022527"/>
    </source>
</evidence>
<keyword evidence="3" id="KW-0808">Transferase</keyword>
<organism evidence="8 9">
    <name type="scientific">Listeria booriae</name>
    <dbReference type="NCBI Taxonomy" id="1552123"/>
    <lineage>
        <taxon>Bacteria</taxon>
        <taxon>Bacillati</taxon>
        <taxon>Bacillota</taxon>
        <taxon>Bacilli</taxon>
        <taxon>Bacillales</taxon>
        <taxon>Listeriaceae</taxon>
        <taxon>Listeria</taxon>
    </lineage>
</organism>